<feature type="domain" description="TfoX N-terminal" evidence="1">
    <location>
        <begin position="14"/>
        <end position="101"/>
    </location>
</feature>
<dbReference type="Proteomes" id="UP000192756">
    <property type="component" value="Unassembled WGS sequence"/>
</dbReference>
<protein>
    <submittedName>
        <fullName evidence="2">TfoX N-terminal domain-containing protein</fullName>
    </submittedName>
</protein>
<accession>A0A1W2CNP6</accession>
<evidence type="ECO:0000313" key="3">
    <source>
        <dbReference type="Proteomes" id="UP000192756"/>
    </source>
</evidence>
<dbReference type="AlphaFoldDB" id="A0A1W2CNP6"/>
<dbReference type="RefSeq" id="WP_084239880.1">
    <property type="nucleotide sequence ID" value="NZ_FWXT01000002.1"/>
</dbReference>
<keyword evidence="3" id="KW-1185">Reference proteome</keyword>
<dbReference type="Pfam" id="PF04993">
    <property type="entry name" value="TfoX_N"/>
    <property type="match status" value="1"/>
</dbReference>
<evidence type="ECO:0000259" key="1">
    <source>
        <dbReference type="Pfam" id="PF04993"/>
    </source>
</evidence>
<dbReference type="STRING" id="151894.SAMN04488524_3059"/>
<dbReference type="Gene3D" id="3.30.1460.30">
    <property type="entry name" value="YgaC/TfoX-N like chaperone"/>
    <property type="match status" value="1"/>
</dbReference>
<sequence length="118" mass="13475">MAYNEQLANRVRILLSDRDDVTEKEMFSGICFMVDDKMCICVSGTELLCRIGAEKVETVLEEGNCRNMMSNGRVMKDYVYVEDTALDNQNKLKYWLDLCLAFNPKARSSKKKTKPGTS</sequence>
<reference evidence="3" key="1">
    <citation type="submission" date="2017-04" db="EMBL/GenBank/DDBJ databases">
        <authorList>
            <person name="Varghese N."/>
            <person name="Submissions S."/>
        </authorList>
    </citation>
    <scope>NUCLEOTIDE SEQUENCE [LARGE SCALE GENOMIC DNA]</scope>
    <source>
        <strain evidence="3">DSM 12126</strain>
    </source>
</reference>
<gene>
    <name evidence="2" type="ORF">SAMN04488524_3059</name>
</gene>
<proteinExistence type="predicted"/>
<organism evidence="2 3">
    <name type="scientific">Pedobacter africanus</name>
    <dbReference type="NCBI Taxonomy" id="151894"/>
    <lineage>
        <taxon>Bacteria</taxon>
        <taxon>Pseudomonadati</taxon>
        <taxon>Bacteroidota</taxon>
        <taxon>Sphingobacteriia</taxon>
        <taxon>Sphingobacteriales</taxon>
        <taxon>Sphingobacteriaceae</taxon>
        <taxon>Pedobacter</taxon>
    </lineage>
</organism>
<evidence type="ECO:0000313" key="2">
    <source>
        <dbReference type="EMBL" id="SMC86833.1"/>
    </source>
</evidence>
<dbReference type="EMBL" id="FWXT01000002">
    <property type="protein sequence ID" value="SMC86833.1"/>
    <property type="molecule type" value="Genomic_DNA"/>
</dbReference>
<name>A0A1W2CNP6_9SPHI</name>
<dbReference type="InterPro" id="IPR007076">
    <property type="entry name" value="TfoX_N"/>
</dbReference>
<dbReference type="SUPFAM" id="SSF159894">
    <property type="entry name" value="YgaC/TfoX-N like"/>
    <property type="match status" value="1"/>
</dbReference>
<dbReference type="OrthoDB" id="214902at2"/>